<feature type="transmembrane region" description="Helical" evidence="11">
    <location>
        <begin position="279"/>
        <end position="301"/>
    </location>
</feature>
<evidence type="ECO:0000256" key="9">
    <source>
        <dbReference type="ARBA" id="ARBA00023065"/>
    </source>
</evidence>
<evidence type="ECO:0000256" key="6">
    <source>
        <dbReference type="ARBA" id="ARBA00022692"/>
    </source>
</evidence>
<comment type="similarity">
    <text evidence="2">Belongs to the CorA metal ion transporter (MIT) (TC 1.A.35) family.</text>
</comment>
<dbReference type="Gene3D" id="1.20.58.340">
    <property type="entry name" value="Magnesium transport protein CorA, transmembrane region"/>
    <property type="match status" value="2"/>
</dbReference>
<evidence type="ECO:0000256" key="5">
    <source>
        <dbReference type="ARBA" id="ARBA00022519"/>
    </source>
</evidence>
<dbReference type="CDD" id="cd12834">
    <property type="entry name" value="ZntB_u1"/>
    <property type="match status" value="1"/>
</dbReference>
<dbReference type="GO" id="GO:0015087">
    <property type="term" value="F:cobalt ion transmembrane transporter activity"/>
    <property type="evidence" value="ECO:0007669"/>
    <property type="project" value="TreeGrafter"/>
</dbReference>
<dbReference type="InterPro" id="IPR045863">
    <property type="entry name" value="CorA_TM1_TM2"/>
</dbReference>
<evidence type="ECO:0000313" key="13">
    <source>
        <dbReference type="Proteomes" id="UP000645257"/>
    </source>
</evidence>
<evidence type="ECO:0000256" key="7">
    <source>
        <dbReference type="ARBA" id="ARBA00022833"/>
    </source>
</evidence>
<comment type="subcellular location">
    <subcellularLocation>
        <location evidence="1">Cell membrane</location>
        <topology evidence="1">Multi-pass membrane protein</topology>
    </subcellularLocation>
</comment>
<keyword evidence="10 11" id="KW-0472">Membrane</keyword>
<dbReference type="AlphaFoldDB" id="A0A918U7G8"/>
<keyword evidence="8 11" id="KW-1133">Transmembrane helix</keyword>
<proteinExistence type="inferred from homology"/>
<dbReference type="SUPFAM" id="SSF144083">
    <property type="entry name" value="Magnesium transport protein CorA, transmembrane region"/>
    <property type="match status" value="1"/>
</dbReference>
<dbReference type="InterPro" id="IPR045861">
    <property type="entry name" value="CorA_cytoplasmic_dom"/>
</dbReference>
<keyword evidence="6 11" id="KW-0812">Transmembrane</keyword>
<reference evidence="12" key="2">
    <citation type="submission" date="2020-09" db="EMBL/GenBank/DDBJ databases">
        <authorList>
            <person name="Sun Q."/>
            <person name="Kim S."/>
        </authorList>
    </citation>
    <scope>NUCLEOTIDE SEQUENCE</scope>
    <source>
        <strain evidence="12">KCTC 32182</strain>
    </source>
</reference>
<dbReference type="GO" id="GO:0000287">
    <property type="term" value="F:magnesium ion binding"/>
    <property type="evidence" value="ECO:0007669"/>
    <property type="project" value="TreeGrafter"/>
</dbReference>
<evidence type="ECO:0000256" key="4">
    <source>
        <dbReference type="ARBA" id="ARBA00022475"/>
    </source>
</evidence>
<dbReference type="PANTHER" id="PTHR46494:SF3">
    <property type="entry name" value="ZINC TRANSPORT PROTEIN ZNTB"/>
    <property type="match status" value="1"/>
</dbReference>
<dbReference type="GO" id="GO:0015095">
    <property type="term" value="F:magnesium ion transmembrane transporter activity"/>
    <property type="evidence" value="ECO:0007669"/>
    <property type="project" value="TreeGrafter"/>
</dbReference>
<evidence type="ECO:0000256" key="11">
    <source>
        <dbReference type="SAM" id="Phobius"/>
    </source>
</evidence>
<evidence type="ECO:0000256" key="10">
    <source>
        <dbReference type="ARBA" id="ARBA00023136"/>
    </source>
</evidence>
<keyword evidence="9" id="KW-0406">Ion transport</keyword>
<evidence type="ECO:0000313" key="12">
    <source>
        <dbReference type="EMBL" id="GGY04466.1"/>
    </source>
</evidence>
<evidence type="ECO:0000256" key="8">
    <source>
        <dbReference type="ARBA" id="ARBA00022989"/>
    </source>
</evidence>
<reference evidence="12" key="1">
    <citation type="journal article" date="2014" name="Int. J. Syst. Evol. Microbiol.">
        <title>Complete genome sequence of Corynebacterium casei LMG S-19264T (=DSM 44701T), isolated from a smear-ripened cheese.</title>
        <authorList>
            <consortium name="US DOE Joint Genome Institute (JGI-PGF)"/>
            <person name="Walter F."/>
            <person name="Albersmeier A."/>
            <person name="Kalinowski J."/>
            <person name="Ruckert C."/>
        </authorList>
    </citation>
    <scope>NUCLEOTIDE SEQUENCE</scope>
    <source>
        <strain evidence="12">KCTC 32182</strain>
    </source>
</reference>
<dbReference type="Gene3D" id="3.30.460.20">
    <property type="entry name" value="CorA soluble domain-like"/>
    <property type="match status" value="1"/>
</dbReference>
<name>A0A918U7G8_9NEIS</name>
<protein>
    <submittedName>
        <fullName evidence="12">Magnesium transporter CorA</fullName>
    </submittedName>
</protein>
<dbReference type="Pfam" id="PF01544">
    <property type="entry name" value="CorA"/>
    <property type="match status" value="1"/>
</dbReference>
<evidence type="ECO:0000256" key="2">
    <source>
        <dbReference type="ARBA" id="ARBA00009765"/>
    </source>
</evidence>
<dbReference type="PANTHER" id="PTHR46494">
    <property type="entry name" value="CORA FAMILY METAL ION TRANSPORTER (EUROFUNG)"/>
    <property type="match status" value="1"/>
</dbReference>
<sequence>MNAGFAHSHYGSDQAGLICSFLFRPDTPGSEIDHAGAARWLAGEDGENGSFLWLHFNLSNTASLKWMQQHLVLPDSFYDALHEGSRSTRIEHQDDELIAVVNDVAFNFTTASTDISTMWGCTNQRLLVTARLKPLRSVDKLRAAVRRKERFRSPLELLVHLLRDQADVLALITRESNGTVDSVEDQLLMQRLQTSRADLGSLRRELVRLQRLLAPEPGALFRLLNRPPLWLADEDVQDLQQATEEFSLVLNDLSSLVERIKLLQEEIAAKLSEQTNRTLFTLTMVTVLALPINIVAGFFGMNVGGVPLAQHPHGFWVLVVLVATFTLIAGVWAFRKNRDMV</sequence>
<dbReference type="GO" id="GO:0005886">
    <property type="term" value="C:plasma membrane"/>
    <property type="evidence" value="ECO:0007669"/>
    <property type="project" value="UniProtKB-SubCell"/>
</dbReference>
<keyword evidence="13" id="KW-1185">Reference proteome</keyword>
<dbReference type="InterPro" id="IPR002523">
    <property type="entry name" value="MgTranspt_CorA/ZnTranspt_ZntB"/>
</dbReference>
<comment type="caution">
    <text evidence="12">The sequence shown here is derived from an EMBL/GenBank/DDBJ whole genome shotgun (WGS) entry which is preliminary data.</text>
</comment>
<keyword evidence="4" id="KW-1003">Cell membrane</keyword>
<dbReference type="EMBL" id="BMYX01000001">
    <property type="protein sequence ID" value="GGY04466.1"/>
    <property type="molecule type" value="Genomic_DNA"/>
</dbReference>
<organism evidence="12 13">
    <name type="scientific">Paludibacterium paludis</name>
    <dbReference type="NCBI Taxonomy" id="1225769"/>
    <lineage>
        <taxon>Bacteria</taxon>
        <taxon>Pseudomonadati</taxon>
        <taxon>Pseudomonadota</taxon>
        <taxon>Betaproteobacteria</taxon>
        <taxon>Neisseriales</taxon>
        <taxon>Chromobacteriaceae</taxon>
        <taxon>Paludibacterium</taxon>
    </lineage>
</organism>
<keyword evidence="5" id="KW-0997">Cell inner membrane</keyword>
<dbReference type="GO" id="GO:0050897">
    <property type="term" value="F:cobalt ion binding"/>
    <property type="evidence" value="ECO:0007669"/>
    <property type="project" value="TreeGrafter"/>
</dbReference>
<keyword evidence="7" id="KW-0862">Zinc</keyword>
<dbReference type="SUPFAM" id="SSF143865">
    <property type="entry name" value="CorA soluble domain-like"/>
    <property type="match status" value="1"/>
</dbReference>
<accession>A0A918U7G8</accession>
<dbReference type="Proteomes" id="UP000645257">
    <property type="component" value="Unassembled WGS sequence"/>
</dbReference>
<evidence type="ECO:0000256" key="1">
    <source>
        <dbReference type="ARBA" id="ARBA00004651"/>
    </source>
</evidence>
<evidence type="ECO:0000256" key="3">
    <source>
        <dbReference type="ARBA" id="ARBA00022448"/>
    </source>
</evidence>
<feature type="transmembrane region" description="Helical" evidence="11">
    <location>
        <begin position="313"/>
        <end position="334"/>
    </location>
</feature>
<keyword evidence="3" id="KW-0813">Transport</keyword>
<gene>
    <name evidence="12" type="ORF">GCM10011289_03720</name>
</gene>
<dbReference type="RefSeq" id="WP_189530530.1">
    <property type="nucleotide sequence ID" value="NZ_BMYX01000001.1"/>
</dbReference>